<evidence type="ECO:0000256" key="2">
    <source>
        <dbReference type="ARBA" id="ARBA00023002"/>
    </source>
</evidence>
<reference evidence="4 5" key="1">
    <citation type="submission" date="2014-07" db="EMBL/GenBank/DDBJ databases">
        <authorList>
            <person name="McCorrison J."/>
            <person name="Sanka R."/>
            <person name="Torralba M."/>
            <person name="Gillis M."/>
            <person name="Haft D.H."/>
            <person name="Methe B."/>
            <person name="Sutton G."/>
            <person name="Nelson K.E."/>
        </authorList>
    </citation>
    <scope>NUCLEOTIDE SEQUENCE [LARGE SCALE GENOMIC DNA]</scope>
    <source>
        <strain evidence="4 5">DNF00011</strain>
    </source>
</reference>
<dbReference type="AlphaFoldDB" id="A0A095ZNC0"/>
<proteinExistence type="inferred from homology"/>
<keyword evidence="2" id="KW-0560">Oxidoreductase</keyword>
<sequence>MTSVSFTSPNGSFDVQTGLFIDGEWTAAASGASFPVLNPATAKEITQVADAGVEDARRALDAAVAAQKEWGATTTRERSDILRAAYELILERADDIAHVIATEMGKPLREAKTEATDAADMLRWFSEQVQHQTGNFAPAPKGGYRIITTYQPVGPSYLVTPWNFPVSMGARKAGAALAAGCTVVLKPSDLTPLTMSLFVQILHEAGVPAGVVNLVPTVDAPAQSADLMKDERLRKVSFTGSTPVGTQLLKQAADNVMASSMELGGNGPFLVLSKANVRWAAKGAAGLKFRNAGQVCISANRIIVHKDVADEFKQIFLEEVARLRVGAGTDPDTTVGPLVSDQQRDRVQGLLADAQEKGATVLAGGDCPEGDGYFLNPTVVENAPLDSDIATTEIFGPVASLYIADSDEEAIRIANDTRFGLVAYVYSQDIMQAMRAAEALEVGMVGLNRPAVADPAAPFGGVKASGLGKEGGHNGIEEYQIEKLITMAV</sequence>
<dbReference type="Gene3D" id="3.40.605.10">
    <property type="entry name" value="Aldehyde Dehydrogenase, Chain A, domain 1"/>
    <property type="match status" value="1"/>
</dbReference>
<dbReference type="GO" id="GO:0004777">
    <property type="term" value="F:succinate-semialdehyde dehydrogenase (NAD+) activity"/>
    <property type="evidence" value="ECO:0007669"/>
    <property type="project" value="TreeGrafter"/>
</dbReference>
<comment type="similarity">
    <text evidence="1">Belongs to the aldehyde dehydrogenase family.</text>
</comment>
<dbReference type="SUPFAM" id="SSF53720">
    <property type="entry name" value="ALDH-like"/>
    <property type="match status" value="1"/>
</dbReference>
<accession>A0A095ZNC0</accession>
<dbReference type="Gene3D" id="3.40.309.10">
    <property type="entry name" value="Aldehyde Dehydrogenase, Chain A, domain 2"/>
    <property type="match status" value="1"/>
</dbReference>
<dbReference type="InterPro" id="IPR015590">
    <property type="entry name" value="Aldehyde_DH_dom"/>
</dbReference>
<dbReference type="FunFam" id="3.40.309.10:FF:000009">
    <property type="entry name" value="Aldehyde dehydrogenase A"/>
    <property type="match status" value="1"/>
</dbReference>
<evidence type="ECO:0000313" key="5">
    <source>
        <dbReference type="Proteomes" id="UP000053528"/>
    </source>
</evidence>
<evidence type="ECO:0000313" key="4">
    <source>
        <dbReference type="EMBL" id="KGF20087.1"/>
    </source>
</evidence>
<dbReference type="InterPro" id="IPR016162">
    <property type="entry name" value="Ald_DH_N"/>
</dbReference>
<dbReference type="FunFam" id="3.40.605.10:FF:000007">
    <property type="entry name" value="NAD/NADP-dependent betaine aldehyde dehydrogenase"/>
    <property type="match status" value="1"/>
</dbReference>
<dbReference type="GO" id="GO:0009450">
    <property type="term" value="P:gamma-aminobutyric acid catabolic process"/>
    <property type="evidence" value="ECO:0007669"/>
    <property type="project" value="TreeGrafter"/>
</dbReference>
<feature type="domain" description="Aldehyde dehydrogenase" evidence="3">
    <location>
        <begin position="25"/>
        <end position="482"/>
    </location>
</feature>
<dbReference type="CDD" id="cd07103">
    <property type="entry name" value="ALDH_F5_SSADH_GabD"/>
    <property type="match status" value="1"/>
</dbReference>
<comment type="caution">
    <text evidence="4">The sequence shown here is derived from an EMBL/GenBank/DDBJ whole genome shotgun (WGS) entry which is preliminary data.</text>
</comment>
<gene>
    <name evidence="4" type="ORF">HMPREF2128_07410</name>
</gene>
<dbReference type="InterPro" id="IPR050740">
    <property type="entry name" value="Aldehyde_DH_Superfamily"/>
</dbReference>
<dbReference type="RefSeq" id="WP_035756539.1">
    <property type="nucleotide sequence ID" value="NZ_JRNH01000022.1"/>
</dbReference>
<dbReference type="EMBL" id="JRNH01000022">
    <property type="protein sequence ID" value="KGF20087.1"/>
    <property type="molecule type" value="Genomic_DNA"/>
</dbReference>
<dbReference type="PANTHER" id="PTHR43353">
    <property type="entry name" value="SUCCINATE-SEMIALDEHYDE DEHYDROGENASE, MITOCHONDRIAL"/>
    <property type="match status" value="1"/>
</dbReference>
<protein>
    <submittedName>
        <fullName evidence="4">Succinate-semialdehyde dehydrogenase</fullName>
    </submittedName>
</protein>
<organism evidence="4 5">
    <name type="scientific">Pseudoglutamicibacter albus DNF00011</name>
    <dbReference type="NCBI Taxonomy" id="1401063"/>
    <lineage>
        <taxon>Bacteria</taxon>
        <taxon>Bacillati</taxon>
        <taxon>Actinomycetota</taxon>
        <taxon>Actinomycetes</taxon>
        <taxon>Micrococcales</taxon>
        <taxon>Micrococcaceae</taxon>
        <taxon>Pseudoglutamicibacter</taxon>
    </lineage>
</organism>
<dbReference type="PANTHER" id="PTHR43353:SF5">
    <property type="entry name" value="SUCCINATE-SEMIALDEHYDE DEHYDROGENASE, MITOCHONDRIAL"/>
    <property type="match status" value="1"/>
</dbReference>
<dbReference type="InterPro" id="IPR016161">
    <property type="entry name" value="Ald_DH/histidinol_DH"/>
</dbReference>
<name>A0A095ZNC0_9MICC</name>
<dbReference type="InterPro" id="IPR016163">
    <property type="entry name" value="Ald_DH_C"/>
</dbReference>
<dbReference type="Proteomes" id="UP000053528">
    <property type="component" value="Unassembled WGS sequence"/>
</dbReference>
<dbReference type="Pfam" id="PF00171">
    <property type="entry name" value="Aldedh"/>
    <property type="match status" value="1"/>
</dbReference>
<evidence type="ECO:0000256" key="1">
    <source>
        <dbReference type="ARBA" id="ARBA00009986"/>
    </source>
</evidence>
<evidence type="ECO:0000259" key="3">
    <source>
        <dbReference type="Pfam" id="PF00171"/>
    </source>
</evidence>